<evidence type="ECO:0000313" key="3">
    <source>
        <dbReference type="Proteomes" id="UP001597118"/>
    </source>
</evidence>
<name>A0ABW4ICT1_9SPHI</name>
<evidence type="ECO:0000259" key="1">
    <source>
        <dbReference type="SMART" id="SM00974"/>
    </source>
</evidence>
<evidence type="ECO:0000313" key="2">
    <source>
        <dbReference type="EMBL" id="MFD1630565.1"/>
    </source>
</evidence>
<protein>
    <submittedName>
        <fullName evidence="2">GIY-YIG nuclease family protein</fullName>
    </submittedName>
</protein>
<dbReference type="EMBL" id="JBHUDG010000018">
    <property type="protein sequence ID" value="MFD1630565.1"/>
    <property type="molecule type" value="Genomic_DNA"/>
</dbReference>
<proteinExistence type="predicted"/>
<gene>
    <name evidence="2" type="ORF">ACFSAH_11790</name>
</gene>
<dbReference type="InterPro" id="IPR018306">
    <property type="entry name" value="Phage_T5_Orf172_DNA-bd"/>
</dbReference>
<organism evidence="2 3">
    <name type="scientific">Pseudopedobacter beijingensis</name>
    <dbReference type="NCBI Taxonomy" id="1207056"/>
    <lineage>
        <taxon>Bacteria</taxon>
        <taxon>Pseudomonadati</taxon>
        <taxon>Bacteroidota</taxon>
        <taxon>Sphingobacteriia</taxon>
        <taxon>Sphingobacteriales</taxon>
        <taxon>Sphingobacteriaceae</taxon>
        <taxon>Pseudopedobacter</taxon>
    </lineage>
</organism>
<sequence length="398" mass="46459">MAKSLDDIFNDDDFGLLDSKDKKSFVKTDEDRLIDSFEEINIFYEKNNREPSTSSMSEYGIYARLKEIRNNEDKKIILKPFDRFNLLGEVEIKNESIEDIFNDDSGLLEIEGDISIFDFKHTPTESDRAKSDYIAQRKRLSEREFKKYEAMFQQVHKELKEGKRKLLPFNDAEKNLVEGNYYLVDGLLAYLEVSNAAKVFKENKSGDRVRLEGRTVTIFENGTVSNLLFRSLAKAIQKNGKLVTNTDGGIEDELFKNSWLVSEEDVKSGWIYILKSKSQKPEIKEISNLFKLGFSTVPVLERIKNASKEATYLFDDVEIVASYKCYNINMQQLENLLHRFFAKTCLDIDLFDKKGKRYIPREWFVVPLEIINEAIDLMLNNTIMNYRYDLARRRICLK</sequence>
<keyword evidence="3" id="KW-1185">Reference proteome</keyword>
<dbReference type="RefSeq" id="WP_379662942.1">
    <property type="nucleotide sequence ID" value="NZ_JBHUDG010000018.1"/>
</dbReference>
<dbReference type="Pfam" id="PF13455">
    <property type="entry name" value="MUG113"/>
    <property type="match status" value="1"/>
</dbReference>
<dbReference type="SMART" id="SM00974">
    <property type="entry name" value="T5orf172"/>
    <property type="match status" value="1"/>
</dbReference>
<comment type="caution">
    <text evidence="2">The sequence shown here is derived from an EMBL/GenBank/DDBJ whole genome shotgun (WGS) entry which is preliminary data.</text>
</comment>
<dbReference type="Proteomes" id="UP001597118">
    <property type="component" value="Unassembled WGS sequence"/>
</dbReference>
<reference evidence="3" key="1">
    <citation type="journal article" date="2019" name="Int. J. Syst. Evol. Microbiol.">
        <title>The Global Catalogue of Microorganisms (GCM) 10K type strain sequencing project: providing services to taxonomists for standard genome sequencing and annotation.</title>
        <authorList>
            <consortium name="The Broad Institute Genomics Platform"/>
            <consortium name="The Broad Institute Genome Sequencing Center for Infectious Disease"/>
            <person name="Wu L."/>
            <person name="Ma J."/>
        </authorList>
    </citation>
    <scope>NUCLEOTIDE SEQUENCE [LARGE SCALE GENOMIC DNA]</scope>
    <source>
        <strain evidence="3">CCUG 53762</strain>
    </source>
</reference>
<feature type="domain" description="Bacteriophage T5 Orf172 DNA-binding" evidence="1">
    <location>
        <begin position="284"/>
        <end position="378"/>
    </location>
</feature>
<accession>A0ABW4ICT1</accession>